<feature type="chain" id="PRO_5038801522" description="Aminopeptidase" evidence="3">
    <location>
        <begin position="20"/>
        <end position="405"/>
    </location>
</feature>
<sequence>MKRFLFTLALAGVVFSAAAQEPEKKEEKKEEGYRFTDVKVLPTNAIKNQYRSGTCWCFSTLSFLEDEIRRAGGGEIDLAEMWIVRNIYFEKAVKYVRLHGSLNFAVGGAAHDVTNGIRDYGIVPEEIYPGLNYGTELPEFNEIDAVLKAYVDAVIATADANGGKLTTAWQTGLNGILDAYFGKMPEKFTYKGKEYTPQSFAASLPIKMEDYVDITSYMHHPFYSTFVLEVPDNWSWGESYNVPIDDMMNIIDNALENGYTIAWGSDVSEKGFSRTKAIAIVPEVDLESMEGTEASRWGDLSPRERDNMIYKFDKPGKEKSITQEMRQEAYDNYETTDDHGMVIIGTAVDQNGNPYYKVKNSWGVTASPYDGYYYFSRPFVAYKTMSYMVNKNAIPKDIRKKLGLK</sequence>
<feature type="active site" evidence="2">
    <location>
        <position position="55"/>
    </location>
</feature>
<feature type="active site" evidence="2">
    <location>
        <position position="360"/>
    </location>
</feature>
<evidence type="ECO:0000256" key="1">
    <source>
        <dbReference type="PIRNR" id="PIRNR005700"/>
    </source>
</evidence>
<dbReference type="Pfam" id="PF03051">
    <property type="entry name" value="Peptidase_C1_2"/>
    <property type="match status" value="2"/>
</dbReference>
<reference evidence="4" key="1">
    <citation type="submission" date="2020-10" db="EMBL/GenBank/DDBJ databases">
        <authorList>
            <person name="Gilroy R."/>
        </authorList>
    </citation>
    <scope>NUCLEOTIDE SEQUENCE</scope>
    <source>
        <strain evidence="4">21143</strain>
    </source>
</reference>
<dbReference type="PIRSF" id="PIRSF005700">
    <property type="entry name" value="PepC"/>
    <property type="match status" value="1"/>
</dbReference>
<reference evidence="4" key="2">
    <citation type="journal article" date="2021" name="PeerJ">
        <title>Extensive microbial diversity within the chicken gut microbiome revealed by metagenomics and culture.</title>
        <authorList>
            <person name="Gilroy R."/>
            <person name="Ravi A."/>
            <person name="Getino M."/>
            <person name="Pursley I."/>
            <person name="Horton D.L."/>
            <person name="Alikhan N.F."/>
            <person name="Baker D."/>
            <person name="Gharbi K."/>
            <person name="Hall N."/>
            <person name="Watson M."/>
            <person name="Adriaenssens E.M."/>
            <person name="Foster-Nyarko E."/>
            <person name="Jarju S."/>
            <person name="Secka A."/>
            <person name="Antonio M."/>
            <person name="Oren A."/>
            <person name="Chaudhuri R.R."/>
            <person name="La Ragione R."/>
            <person name="Hildebrand F."/>
            <person name="Pallen M.J."/>
        </authorList>
    </citation>
    <scope>NUCLEOTIDE SEQUENCE</scope>
    <source>
        <strain evidence="4">21143</strain>
    </source>
</reference>
<protein>
    <recommendedName>
        <fullName evidence="1">Aminopeptidase</fullName>
    </recommendedName>
</protein>
<comment type="similarity">
    <text evidence="1">Belongs to the peptidase C1 family.</text>
</comment>
<dbReference type="SUPFAM" id="SSF54001">
    <property type="entry name" value="Cysteine proteinases"/>
    <property type="match status" value="1"/>
</dbReference>
<feature type="signal peptide" evidence="3">
    <location>
        <begin position="1"/>
        <end position="19"/>
    </location>
</feature>
<evidence type="ECO:0000256" key="3">
    <source>
        <dbReference type="SAM" id="SignalP"/>
    </source>
</evidence>
<dbReference type="AlphaFoldDB" id="A0A9D1GFH0"/>
<proteinExistence type="inferred from homology"/>
<keyword evidence="3" id="KW-0732">Signal</keyword>
<keyword evidence="1" id="KW-0788">Thiol protease</keyword>
<accession>A0A9D1GFH0</accession>
<keyword evidence="1" id="KW-0378">Hydrolase</keyword>
<dbReference type="Proteomes" id="UP000886722">
    <property type="component" value="Unassembled WGS sequence"/>
</dbReference>
<dbReference type="Gene3D" id="3.90.70.10">
    <property type="entry name" value="Cysteine proteinases"/>
    <property type="match status" value="1"/>
</dbReference>
<evidence type="ECO:0000313" key="4">
    <source>
        <dbReference type="EMBL" id="HIT40038.1"/>
    </source>
</evidence>
<name>A0A9D1GFH0_9BACT</name>
<organism evidence="4 5">
    <name type="scientific">Candidatus Caccoplasma intestinavium</name>
    <dbReference type="NCBI Taxonomy" id="2840716"/>
    <lineage>
        <taxon>Bacteria</taxon>
        <taxon>Pseudomonadati</taxon>
        <taxon>Bacteroidota</taxon>
        <taxon>Bacteroidia</taxon>
        <taxon>Bacteroidales</taxon>
        <taxon>Bacteroidaceae</taxon>
        <taxon>Bacteroidaceae incertae sedis</taxon>
        <taxon>Candidatus Caccoplasma</taxon>
    </lineage>
</organism>
<comment type="caution">
    <text evidence="4">The sequence shown here is derived from an EMBL/GenBank/DDBJ whole genome shotgun (WGS) entry which is preliminary data.</text>
</comment>
<keyword evidence="1 4" id="KW-0031">Aminopeptidase</keyword>
<dbReference type="InterPro" id="IPR004134">
    <property type="entry name" value="Peptidase_C1B"/>
</dbReference>
<dbReference type="PROSITE" id="PS00139">
    <property type="entry name" value="THIOL_PROTEASE_CYS"/>
    <property type="match status" value="1"/>
</dbReference>
<dbReference type="InterPro" id="IPR000169">
    <property type="entry name" value="Pept_cys_AS"/>
</dbReference>
<feature type="active site" evidence="2">
    <location>
        <position position="339"/>
    </location>
</feature>
<gene>
    <name evidence="4" type="ORF">IAD06_08405</name>
</gene>
<dbReference type="GO" id="GO:0006508">
    <property type="term" value="P:proteolysis"/>
    <property type="evidence" value="ECO:0007669"/>
    <property type="project" value="UniProtKB-KW"/>
</dbReference>
<evidence type="ECO:0000313" key="5">
    <source>
        <dbReference type="Proteomes" id="UP000886722"/>
    </source>
</evidence>
<dbReference type="GO" id="GO:0070005">
    <property type="term" value="F:cysteine-type aminopeptidase activity"/>
    <property type="evidence" value="ECO:0007669"/>
    <property type="project" value="InterPro"/>
</dbReference>
<dbReference type="InterPro" id="IPR038765">
    <property type="entry name" value="Papain-like_cys_pep_sf"/>
</dbReference>
<dbReference type="EMBL" id="DVKT01000062">
    <property type="protein sequence ID" value="HIT40038.1"/>
    <property type="molecule type" value="Genomic_DNA"/>
</dbReference>
<evidence type="ECO:0000256" key="2">
    <source>
        <dbReference type="PIRSR" id="PIRSR005700-1"/>
    </source>
</evidence>
<keyword evidence="1" id="KW-0645">Protease</keyword>